<gene>
    <name evidence="2" type="ORF">IEQ34_012283</name>
</gene>
<dbReference type="AlphaFoldDB" id="A0AAV7GVA6"/>
<dbReference type="Proteomes" id="UP000775213">
    <property type="component" value="Unassembled WGS sequence"/>
</dbReference>
<dbReference type="EMBL" id="JAGFBR010000011">
    <property type="protein sequence ID" value="KAH0459469.1"/>
    <property type="molecule type" value="Genomic_DNA"/>
</dbReference>
<evidence type="ECO:0000313" key="3">
    <source>
        <dbReference type="Proteomes" id="UP000775213"/>
    </source>
</evidence>
<comment type="caution">
    <text evidence="2">The sequence shown here is derived from an EMBL/GenBank/DDBJ whole genome shotgun (WGS) entry which is preliminary data.</text>
</comment>
<feature type="region of interest" description="Disordered" evidence="1">
    <location>
        <begin position="161"/>
        <end position="183"/>
    </location>
</feature>
<keyword evidence="3" id="KW-1185">Reference proteome</keyword>
<organism evidence="2 3">
    <name type="scientific">Dendrobium chrysotoxum</name>
    <name type="common">Orchid</name>
    <dbReference type="NCBI Taxonomy" id="161865"/>
    <lineage>
        <taxon>Eukaryota</taxon>
        <taxon>Viridiplantae</taxon>
        <taxon>Streptophyta</taxon>
        <taxon>Embryophyta</taxon>
        <taxon>Tracheophyta</taxon>
        <taxon>Spermatophyta</taxon>
        <taxon>Magnoliopsida</taxon>
        <taxon>Liliopsida</taxon>
        <taxon>Asparagales</taxon>
        <taxon>Orchidaceae</taxon>
        <taxon>Epidendroideae</taxon>
        <taxon>Malaxideae</taxon>
        <taxon>Dendrobiinae</taxon>
        <taxon>Dendrobium</taxon>
    </lineage>
</organism>
<protein>
    <submittedName>
        <fullName evidence="2">Uncharacterized protein</fullName>
    </submittedName>
</protein>
<reference evidence="2 3" key="1">
    <citation type="journal article" date="2021" name="Hortic Res">
        <title>Chromosome-scale assembly of the Dendrobium chrysotoxum genome enhances the understanding of orchid evolution.</title>
        <authorList>
            <person name="Zhang Y."/>
            <person name="Zhang G.Q."/>
            <person name="Zhang D."/>
            <person name="Liu X.D."/>
            <person name="Xu X.Y."/>
            <person name="Sun W.H."/>
            <person name="Yu X."/>
            <person name="Zhu X."/>
            <person name="Wang Z.W."/>
            <person name="Zhao X."/>
            <person name="Zhong W.Y."/>
            <person name="Chen H."/>
            <person name="Yin W.L."/>
            <person name="Huang T."/>
            <person name="Niu S.C."/>
            <person name="Liu Z.J."/>
        </authorList>
    </citation>
    <scope>NUCLEOTIDE SEQUENCE [LARGE SCALE GENOMIC DNA]</scope>
    <source>
        <strain evidence="2">Lindl</strain>
    </source>
</reference>
<evidence type="ECO:0000313" key="2">
    <source>
        <dbReference type="EMBL" id="KAH0459469.1"/>
    </source>
</evidence>
<sequence>MKVPARTDRACFPPPGYVTVYEFSLQVGLRFPPSSELIDILTICGCLSRMGRLFSNEQGRISFRSKWLDIRTRDPSKGWISNFFYVQNDWGLHEKWGKLKELHVPLHIGAEDLLRILKLPDLDALHYEVCYLSRYIDEEYLFKVGLSTQVGRSHAQMLKKSARVPEVVPQKNHSKRPGSEEGL</sequence>
<accession>A0AAV7GVA6</accession>
<name>A0AAV7GVA6_DENCH</name>
<proteinExistence type="predicted"/>
<evidence type="ECO:0000256" key="1">
    <source>
        <dbReference type="SAM" id="MobiDB-lite"/>
    </source>
</evidence>